<protein>
    <recommendedName>
        <fullName evidence="4">Small secreted protein</fullName>
    </recommendedName>
</protein>
<evidence type="ECO:0000256" key="1">
    <source>
        <dbReference type="SAM" id="SignalP"/>
    </source>
</evidence>
<name>A0A9P6JIU5_9AGAR</name>
<feature type="signal peptide" evidence="1">
    <location>
        <begin position="1"/>
        <end position="20"/>
    </location>
</feature>
<keyword evidence="3" id="KW-1185">Reference proteome</keyword>
<evidence type="ECO:0008006" key="4">
    <source>
        <dbReference type="Google" id="ProtNLM"/>
    </source>
</evidence>
<evidence type="ECO:0000313" key="3">
    <source>
        <dbReference type="Proteomes" id="UP000807306"/>
    </source>
</evidence>
<evidence type="ECO:0000313" key="2">
    <source>
        <dbReference type="EMBL" id="KAF9522617.1"/>
    </source>
</evidence>
<dbReference type="PANTHER" id="PTHR38849">
    <property type="entry name" value="SMALL SECRETED PROTEIN"/>
    <property type="match status" value="1"/>
</dbReference>
<organism evidence="2 3">
    <name type="scientific">Crepidotus variabilis</name>
    <dbReference type="NCBI Taxonomy" id="179855"/>
    <lineage>
        <taxon>Eukaryota</taxon>
        <taxon>Fungi</taxon>
        <taxon>Dikarya</taxon>
        <taxon>Basidiomycota</taxon>
        <taxon>Agaricomycotina</taxon>
        <taxon>Agaricomycetes</taxon>
        <taxon>Agaricomycetidae</taxon>
        <taxon>Agaricales</taxon>
        <taxon>Agaricineae</taxon>
        <taxon>Crepidotaceae</taxon>
        <taxon>Crepidotus</taxon>
    </lineage>
</organism>
<comment type="caution">
    <text evidence="2">The sequence shown here is derived from an EMBL/GenBank/DDBJ whole genome shotgun (WGS) entry which is preliminary data.</text>
</comment>
<dbReference type="OrthoDB" id="2151417at2759"/>
<dbReference type="EMBL" id="MU157939">
    <property type="protein sequence ID" value="KAF9522617.1"/>
    <property type="molecule type" value="Genomic_DNA"/>
</dbReference>
<dbReference type="PANTHER" id="PTHR38849:SF1">
    <property type="entry name" value="SMALL SECRETED PROTEIN"/>
    <property type="match status" value="1"/>
</dbReference>
<dbReference type="AlphaFoldDB" id="A0A9P6JIU5"/>
<feature type="chain" id="PRO_5040343443" description="Small secreted protein" evidence="1">
    <location>
        <begin position="21"/>
        <end position="172"/>
    </location>
</feature>
<reference evidence="2" key="1">
    <citation type="submission" date="2020-11" db="EMBL/GenBank/DDBJ databases">
        <authorList>
            <consortium name="DOE Joint Genome Institute"/>
            <person name="Ahrendt S."/>
            <person name="Riley R."/>
            <person name="Andreopoulos W."/>
            <person name="Labutti K."/>
            <person name="Pangilinan J."/>
            <person name="Ruiz-Duenas F.J."/>
            <person name="Barrasa J.M."/>
            <person name="Sanchez-Garcia M."/>
            <person name="Camarero S."/>
            <person name="Miyauchi S."/>
            <person name="Serrano A."/>
            <person name="Linde D."/>
            <person name="Babiker R."/>
            <person name="Drula E."/>
            <person name="Ayuso-Fernandez I."/>
            <person name="Pacheco R."/>
            <person name="Padilla G."/>
            <person name="Ferreira P."/>
            <person name="Barriuso J."/>
            <person name="Kellner H."/>
            <person name="Castanera R."/>
            <person name="Alfaro M."/>
            <person name="Ramirez L."/>
            <person name="Pisabarro A.G."/>
            <person name="Kuo A."/>
            <person name="Tritt A."/>
            <person name="Lipzen A."/>
            <person name="He G."/>
            <person name="Yan M."/>
            <person name="Ng V."/>
            <person name="Cullen D."/>
            <person name="Martin F."/>
            <person name="Rosso M.-N."/>
            <person name="Henrissat B."/>
            <person name="Hibbett D."/>
            <person name="Martinez A.T."/>
            <person name="Grigoriev I.V."/>
        </authorList>
    </citation>
    <scope>NUCLEOTIDE SEQUENCE</scope>
    <source>
        <strain evidence="2">CBS 506.95</strain>
    </source>
</reference>
<accession>A0A9P6JIU5</accession>
<sequence length="172" mass="18189">MHFTQLLVTFVLSLLAFTSALPVKLQARAFQEQDYADFQISDGTGGDAKAKADAVFVTPFAGVNLATVTKAERDAVEAMRQAAEKAETDQFNEQIDAASGAAADALSVGKTKNKVLKLTGEVQRIQIDIAQAKASGDDLSSLQEQLTAEQTKLSTNIALDVKNKGKASKGVA</sequence>
<proteinExistence type="predicted"/>
<keyword evidence="1" id="KW-0732">Signal</keyword>
<gene>
    <name evidence="2" type="ORF">CPB83DRAFT_864166</name>
</gene>
<dbReference type="Proteomes" id="UP000807306">
    <property type="component" value="Unassembled WGS sequence"/>
</dbReference>